<keyword evidence="3" id="KW-0067">ATP-binding</keyword>
<feature type="compositionally biased region" description="Polar residues" evidence="4">
    <location>
        <begin position="253"/>
        <end position="262"/>
    </location>
</feature>
<comment type="caution">
    <text evidence="6">The sequence shown here is derived from an EMBL/GenBank/DDBJ whole genome shotgun (WGS) entry which is preliminary data.</text>
</comment>
<sequence>MELTHQLSGPLKQLRLSGMLETLVARTRQAVDGKWSYEEFLARLVEDEVERRAQKQLVQRLRRANVQTSKTLEGFDFSFNPGINRQQILALASGEYIRQKRNVLICGPAGVGKSHLAQALGHEACRQGYPVVYVNTHKLVQHLHSGRADGSQERRLESYLRPAVLILDDFGLRALSAQGAEDLYDVICERYEQGSIVLTSNRAPTEWPELFGNPLLASAGLDRLAHHAETVVMTGRSYRAAGRRGSGEPLPSADQNEAANEG</sequence>
<gene>
    <name evidence="6" type="ORF">Hgul01_05427</name>
</gene>
<reference evidence="6 7" key="1">
    <citation type="submission" date="2024-02" db="EMBL/GenBank/DDBJ databases">
        <title>Herpetosiphon gulosus NBRC 112829.</title>
        <authorList>
            <person name="Ichikawa N."/>
            <person name="Katano-Makiyama Y."/>
            <person name="Hidaka K."/>
        </authorList>
    </citation>
    <scope>NUCLEOTIDE SEQUENCE [LARGE SCALE GENOMIC DNA]</scope>
    <source>
        <strain evidence="6 7">NBRC 112829</strain>
    </source>
</reference>
<dbReference type="EMBL" id="BAABRU010000074">
    <property type="protein sequence ID" value="GAA5531602.1"/>
    <property type="molecule type" value="Genomic_DNA"/>
</dbReference>
<protein>
    <submittedName>
        <fullName evidence="6">IS21 family transposase ISAzo12</fullName>
    </submittedName>
</protein>
<dbReference type="CDD" id="cd00009">
    <property type="entry name" value="AAA"/>
    <property type="match status" value="1"/>
</dbReference>
<dbReference type="Pfam" id="PF01695">
    <property type="entry name" value="IstB_IS21"/>
    <property type="match status" value="1"/>
</dbReference>
<evidence type="ECO:0000259" key="5">
    <source>
        <dbReference type="SMART" id="SM00382"/>
    </source>
</evidence>
<dbReference type="Gene3D" id="3.40.50.300">
    <property type="entry name" value="P-loop containing nucleotide triphosphate hydrolases"/>
    <property type="match status" value="1"/>
</dbReference>
<proteinExistence type="inferred from homology"/>
<accession>A0ABP9X879</accession>
<organism evidence="6 7">
    <name type="scientific">Herpetosiphon gulosus</name>
    <dbReference type="NCBI Taxonomy" id="1973496"/>
    <lineage>
        <taxon>Bacteria</taxon>
        <taxon>Bacillati</taxon>
        <taxon>Chloroflexota</taxon>
        <taxon>Chloroflexia</taxon>
        <taxon>Herpetosiphonales</taxon>
        <taxon>Herpetosiphonaceae</taxon>
        <taxon>Herpetosiphon</taxon>
    </lineage>
</organism>
<name>A0ABP9X879_9CHLR</name>
<evidence type="ECO:0000256" key="4">
    <source>
        <dbReference type="SAM" id="MobiDB-lite"/>
    </source>
</evidence>
<evidence type="ECO:0000313" key="7">
    <source>
        <dbReference type="Proteomes" id="UP001428290"/>
    </source>
</evidence>
<feature type="domain" description="AAA+ ATPase" evidence="5">
    <location>
        <begin position="99"/>
        <end position="230"/>
    </location>
</feature>
<dbReference type="InterPro" id="IPR027417">
    <property type="entry name" value="P-loop_NTPase"/>
</dbReference>
<feature type="region of interest" description="Disordered" evidence="4">
    <location>
        <begin position="239"/>
        <end position="262"/>
    </location>
</feature>
<evidence type="ECO:0000256" key="3">
    <source>
        <dbReference type="ARBA" id="ARBA00022840"/>
    </source>
</evidence>
<keyword evidence="7" id="KW-1185">Reference proteome</keyword>
<dbReference type="NCBIfam" id="NF038214">
    <property type="entry name" value="IS21_help_AAA"/>
    <property type="match status" value="1"/>
</dbReference>
<dbReference type="PIRSF" id="PIRSF003073">
    <property type="entry name" value="DNAC_TnpB_IstB"/>
    <property type="match status" value="1"/>
</dbReference>
<dbReference type="SMART" id="SM00382">
    <property type="entry name" value="AAA"/>
    <property type="match status" value="1"/>
</dbReference>
<dbReference type="Proteomes" id="UP001428290">
    <property type="component" value="Unassembled WGS sequence"/>
</dbReference>
<evidence type="ECO:0000256" key="2">
    <source>
        <dbReference type="ARBA" id="ARBA00022741"/>
    </source>
</evidence>
<dbReference type="InterPro" id="IPR028350">
    <property type="entry name" value="DNAC/IstB-like"/>
</dbReference>
<keyword evidence="2" id="KW-0547">Nucleotide-binding</keyword>
<dbReference type="InterPro" id="IPR003593">
    <property type="entry name" value="AAA+_ATPase"/>
</dbReference>
<dbReference type="RefSeq" id="WP_345725148.1">
    <property type="nucleotide sequence ID" value="NZ_BAABRU010000074.1"/>
</dbReference>
<dbReference type="SUPFAM" id="SSF52540">
    <property type="entry name" value="P-loop containing nucleoside triphosphate hydrolases"/>
    <property type="match status" value="1"/>
</dbReference>
<evidence type="ECO:0000256" key="1">
    <source>
        <dbReference type="ARBA" id="ARBA00008059"/>
    </source>
</evidence>
<dbReference type="InterPro" id="IPR047661">
    <property type="entry name" value="IstB"/>
</dbReference>
<comment type="similarity">
    <text evidence="1">Belongs to the IS21/IS1162 putative ATP-binding protein family.</text>
</comment>
<dbReference type="PANTHER" id="PTHR30050">
    <property type="entry name" value="CHROMOSOMAL REPLICATION INITIATOR PROTEIN DNAA"/>
    <property type="match status" value="1"/>
</dbReference>
<dbReference type="InterPro" id="IPR002611">
    <property type="entry name" value="IstB_ATP-bd"/>
</dbReference>
<evidence type="ECO:0000313" key="6">
    <source>
        <dbReference type="EMBL" id="GAA5531602.1"/>
    </source>
</evidence>
<dbReference type="PANTHER" id="PTHR30050:SF4">
    <property type="entry name" value="ATP-BINDING PROTEIN RV3427C IN INSERTION SEQUENCE-RELATED"/>
    <property type="match status" value="1"/>
</dbReference>